<dbReference type="RefSeq" id="WP_062342971.1">
    <property type="nucleotide sequence ID" value="NZ_QJJM01000033.1"/>
</dbReference>
<evidence type="ECO:0000313" key="2">
    <source>
        <dbReference type="EMBL" id="PXW67271.1"/>
    </source>
</evidence>
<dbReference type="SUPFAM" id="SSF54909">
    <property type="entry name" value="Dimeric alpha+beta barrel"/>
    <property type="match status" value="1"/>
</dbReference>
<dbReference type="AlphaFoldDB" id="A0A2V3UMZ9"/>
<reference evidence="2 3" key="1">
    <citation type="submission" date="2018-05" db="EMBL/GenBank/DDBJ databases">
        <title>Genomic Encyclopedia of Type Strains, Phase IV (KMG-IV): sequencing the most valuable type-strain genomes for metagenomic binning, comparative biology and taxonomic classification.</title>
        <authorList>
            <person name="Goeker M."/>
        </authorList>
    </citation>
    <scope>NUCLEOTIDE SEQUENCE [LARGE SCALE GENOMIC DNA]</scope>
    <source>
        <strain evidence="2 3">DSM 3183</strain>
    </source>
</reference>
<dbReference type="EMBL" id="QJJM01000033">
    <property type="protein sequence ID" value="PXW67271.1"/>
    <property type="molecule type" value="Genomic_DNA"/>
</dbReference>
<proteinExistence type="predicted"/>
<gene>
    <name evidence="2" type="ORF">C7451_1337</name>
</gene>
<dbReference type="PROSITE" id="PS51725">
    <property type="entry name" value="ABM"/>
    <property type="match status" value="1"/>
</dbReference>
<dbReference type="InterPro" id="IPR011008">
    <property type="entry name" value="Dimeric_a/b-barrel"/>
</dbReference>
<dbReference type="OrthoDB" id="287932at2"/>
<evidence type="ECO:0000259" key="1">
    <source>
        <dbReference type="PROSITE" id="PS51725"/>
    </source>
</evidence>
<dbReference type="Gene3D" id="3.30.70.100">
    <property type="match status" value="1"/>
</dbReference>
<feature type="domain" description="ABM" evidence="1">
    <location>
        <begin position="5"/>
        <end position="93"/>
    </location>
</feature>
<dbReference type="InterPro" id="IPR050744">
    <property type="entry name" value="AI-2_Isomerase_LsrG"/>
</dbReference>
<dbReference type="Pfam" id="PF03992">
    <property type="entry name" value="ABM"/>
    <property type="match status" value="1"/>
</dbReference>
<comment type="caution">
    <text evidence="2">The sequence shown here is derived from an EMBL/GenBank/DDBJ whole genome shotgun (WGS) entry which is preliminary data.</text>
</comment>
<name>A0A2V3UMZ9_9SPHN</name>
<keyword evidence="3" id="KW-1185">Reference proteome</keyword>
<dbReference type="InterPro" id="IPR007138">
    <property type="entry name" value="ABM_dom"/>
</dbReference>
<dbReference type="Proteomes" id="UP000248014">
    <property type="component" value="Unassembled WGS sequence"/>
</dbReference>
<evidence type="ECO:0000313" key="3">
    <source>
        <dbReference type="Proteomes" id="UP000248014"/>
    </source>
</evidence>
<sequence>MIHQLNIIARIAPHPTHYNKAREAICEIIEQTRAEPGCMEFRLSENAQDGTLYLYEEWRDEAALASHHDQPYTRAVFEAYRDWLAEEPQILHLRPVR</sequence>
<dbReference type="PANTHER" id="PTHR33336">
    <property type="entry name" value="QUINOL MONOOXYGENASE YGIN-RELATED"/>
    <property type="match status" value="1"/>
</dbReference>
<organism evidence="2 3">
    <name type="scientific">Blastomonas natatoria</name>
    <dbReference type="NCBI Taxonomy" id="34015"/>
    <lineage>
        <taxon>Bacteria</taxon>
        <taxon>Pseudomonadati</taxon>
        <taxon>Pseudomonadota</taxon>
        <taxon>Alphaproteobacteria</taxon>
        <taxon>Sphingomonadales</taxon>
        <taxon>Sphingomonadaceae</taxon>
        <taxon>Blastomonas</taxon>
    </lineage>
</organism>
<dbReference type="GO" id="GO:0004497">
    <property type="term" value="F:monooxygenase activity"/>
    <property type="evidence" value="ECO:0007669"/>
    <property type="project" value="UniProtKB-KW"/>
</dbReference>
<dbReference type="PANTHER" id="PTHR33336:SF15">
    <property type="entry name" value="ABM DOMAIN-CONTAINING PROTEIN"/>
    <property type="match status" value="1"/>
</dbReference>
<keyword evidence="2" id="KW-0560">Oxidoreductase</keyword>
<keyword evidence="2" id="KW-0503">Monooxygenase</keyword>
<accession>A0A2V3UMZ9</accession>
<protein>
    <submittedName>
        <fullName evidence="2">Quinol monooxygenase YgiN</fullName>
    </submittedName>
</protein>